<organism evidence="2 3">
    <name type="scientific">Paenibacillus typhae</name>
    <dbReference type="NCBI Taxonomy" id="1174501"/>
    <lineage>
        <taxon>Bacteria</taxon>
        <taxon>Bacillati</taxon>
        <taxon>Bacillota</taxon>
        <taxon>Bacilli</taxon>
        <taxon>Bacillales</taxon>
        <taxon>Paenibacillaceae</taxon>
        <taxon>Paenibacillus</taxon>
    </lineage>
</organism>
<dbReference type="EMBL" id="FNDX01000051">
    <property type="protein sequence ID" value="SDK71705.1"/>
    <property type="molecule type" value="Genomic_DNA"/>
</dbReference>
<proteinExistence type="predicted"/>
<feature type="transmembrane region" description="Helical" evidence="1">
    <location>
        <begin position="25"/>
        <end position="47"/>
    </location>
</feature>
<dbReference type="RefSeq" id="WP_090719151.1">
    <property type="nucleotide sequence ID" value="NZ_CBCSKY010000055.1"/>
</dbReference>
<reference evidence="3" key="1">
    <citation type="submission" date="2016-10" db="EMBL/GenBank/DDBJ databases">
        <authorList>
            <person name="Varghese N."/>
            <person name="Submissions S."/>
        </authorList>
    </citation>
    <scope>NUCLEOTIDE SEQUENCE [LARGE SCALE GENOMIC DNA]</scope>
    <source>
        <strain evidence="3">CGMCC 1.11012</strain>
    </source>
</reference>
<dbReference type="Proteomes" id="UP000199050">
    <property type="component" value="Unassembled WGS sequence"/>
</dbReference>
<feature type="transmembrane region" description="Helical" evidence="1">
    <location>
        <begin position="200"/>
        <end position="220"/>
    </location>
</feature>
<name>A0A1G9E6G7_9BACL</name>
<keyword evidence="1" id="KW-1133">Transmembrane helix</keyword>
<keyword evidence="1" id="KW-0812">Transmembrane</keyword>
<keyword evidence="3" id="KW-1185">Reference proteome</keyword>
<keyword evidence="1" id="KW-0472">Membrane</keyword>
<evidence type="ECO:0000313" key="3">
    <source>
        <dbReference type="Proteomes" id="UP000199050"/>
    </source>
</evidence>
<evidence type="ECO:0000313" key="2">
    <source>
        <dbReference type="EMBL" id="SDK71705.1"/>
    </source>
</evidence>
<feature type="transmembrane region" description="Helical" evidence="1">
    <location>
        <begin position="232"/>
        <end position="253"/>
    </location>
</feature>
<dbReference type="AlphaFoldDB" id="A0A1G9E6G7"/>
<dbReference type="OrthoDB" id="2667258at2"/>
<protein>
    <submittedName>
        <fullName evidence="2">Uncharacterized protein</fullName>
    </submittedName>
</protein>
<gene>
    <name evidence="2" type="ORF">SAMN05216192_15134</name>
</gene>
<sequence>MNTRLSQKEWLEYINRLQERERQKIISSGLSNWTLFAALAGLGYWIFPDIIDIQKHWMTVILGYIFFQNLTTTIFDIFNKHYRQEKIIKMRKAENLLEKKGTLPLKIHGGLIELIALILNIFFAIHSHINNFWIFEAYFIINSFRFSRIIDVILNRKEIMSSWRELRRNNNVRVNETETVKKTSKIQKGLTLILDKSLQFINGISAKLIITVIMLTYASTQYNFNDLLWKQLFNGLALVIIVVLSQFLLVIFLKRMKIAWLEELEKEILLTDLKENQIIKKLRNGYFNFSNIDNYF</sequence>
<evidence type="ECO:0000256" key="1">
    <source>
        <dbReference type="SAM" id="Phobius"/>
    </source>
</evidence>
<feature type="transmembrane region" description="Helical" evidence="1">
    <location>
        <begin position="59"/>
        <end position="82"/>
    </location>
</feature>
<feature type="transmembrane region" description="Helical" evidence="1">
    <location>
        <begin position="103"/>
        <end position="126"/>
    </location>
</feature>
<accession>A0A1G9E6G7</accession>